<feature type="domain" description="EamA" evidence="7">
    <location>
        <begin position="16"/>
        <end position="149"/>
    </location>
</feature>
<protein>
    <submittedName>
        <fullName evidence="8">DMT family transporter</fullName>
    </submittedName>
</protein>
<feature type="transmembrane region" description="Helical" evidence="6">
    <location>
        <begin position="133"/>
        <end position="155"/>
    </location>
</feature>
<evidence type="ECO:0000259" key="7">
    <source>
        <dbReference type="Pfam" id="PF00892"/>
    </source>
</evidence>
<evidence type="ECO:0000256" key="1">
    <source>
        <dbReference type="ARBA" id="ARBA00004141"/>
    </source>
</evidence>
<dbReference type="PANTHER" id="PTHR22911:SF6">
    <property type="entry name" value="SOLUTE CARRIER FAMILY 35 MEMBER G1"/>
    <property type="match status" value="1"/>
</dbReference>
<feature type="domain" description="EamA" evidence="7">
    <location>
        <begin position="170"/>
        <end position="299"/>
    </location>
</feature>
<feature type="transmembrane region" description="Helical" evidence="6">
    <location>
        <begin position="227"/>
        <end position="246"/>
    </location>
</feature>
<comment type="caution">
    <text evidence="8">The sequence shown here is derived from an EMBL/GenBank/DDBJ whole genome shotgun (WGS) entry which is preliminary data.</text>
</comment>
<evidence type="ECO:0000256" key="3">
    <source>
        <dbReference type="ARBA" id="ARBA00022692"/>
    </source>
</evidence>
<dbReference type="Pfam" id="PF00892">
    <property type="entry name" value="EamA"/>
    <property type="match status" value="2"/>
</dbReference>
<sequence length="323" mass="34262">MNKQSVVVPAQVRPVRGILFKLASVALFSVMAACIKAARVEVPAGETVFFRAFVALAPVLAYAAWTGRMGDALTTRNLRGHFWRGLIGCSAMGLSFAALGLLPLPEVIALGFAAPLIATGLAVLLLGEVVRLYRWTAVAVGLAGVVVMVWPRLTIIRADGLDGLAEGAALGAACMLVAAFLMALAQIQVRWLTRTEPTLAIVFWFHVSCSLASLATLPFGWEWPTAAGWALLVTAGMFGGVAQIFVTESYRHADASTIAPFDYSSMLYGLLIGWLIFDEVPEPMVLAGAAIVVAAGLFILERERRLGLLAAKAKARPGITPQG</sequence>
<comment type="subcellular location">
    <subcellularLocation>
        <location evidence="1">Membrane</location>
        <topology evidence="1">Multi-pass membrane protein</topology>
    </subcellularLocation>
</comment>
<dbReference type="SUPFAM" id="SSF103481">
    <property type="entry name" value="Multidrug resistance efflux transporter EmrE"/>
    <property type="match status" value="2"/>
</dbReference>
<evidence type="ECO:0000256" key="2">
    <source>
        <dbReference type="ARBA" id="ARBA00009853"/>
    </source>
</evidence>
<feature type="transmembrane region" description="Helical" evidence="6">
    <location>
        <begin position="48"/>
        <end position="65"/>
    </location>
</feature>
<feature type="transmembrane region" description="Helical" evidence="6">
    <location>
        <begin position="167"/>
        <end position="187"/>
    </location>
</feature>
<dbReference type="EMBL" id="BSYI01000029">
    <property type="protein sequence ID" value="GMG84089.1"/>
    <property type="molecule type" value="Genomic_DNA"/>
</dbReference>
<feature type="transmembrane region" description="Helical" evidence="6">
    <location>
        <begin position="85"/>
        <end position="102"/>
    </location>
</feature>
<reference evidence="8 9" key="1">
    <citation type="submission" date="2023-04" db="EMBL/GenBank/DDBJ databases">
        <title>Marinoamorphus aggregata gen. nov., sp. Nov., isolate from tissue of brittle star Ophioplocus japonicus.</title>
        <authorList>
            <person name="Kawano K."/>
            <person name="Sawayama S."/>
            <person name="Nakagawa S."/>
        </authorList>
    </citation>
    <scope>NUCLEOTIDE SEQUENCE [LARGE SCALE GENOMIC DNA]</scope>
    <source>
        <strain evidence="8 9">NKW23</strain>
    </source>
</reference>
<keyword evidence="5 6" id="KW-0472">Membrane</keyword>
<feature type="transmembrane region" description="Helical" evidence="6">
    <location>
        <begin position="258"/>
        <end position="277"/>
    </location>
</feature>
<dbReference type="InterPro" id="IPR000620">
    <property type="entry name" value="EamA_dom"/>
</dbReference>
<evidence type="ECO:0000313" key="8">
    <source>
        <dbReference type="EMBL" id="GMG84089.1"/>
    </source>
</evidence>
<dbReference type="Proteomes" id="UP001239909">
    <property type="component" value="Unassembled WGS sequence"/>
</dbReference>
<dbReference type="InterPro" id="IPR037185">
    <property type="entry name" value="EmrE-like"/>
</dbReference>
<feature type="transmembrane region" description="Helical" evidence="6">
    <location>
        <begin position="199"/>
        <end position="221"/>
    </location>
</feature>
<keyword evidence="3 6" id="KW-0812">Transmembrane</keyword>
<comment type="similarity">
    <text evidence="2">Belongs to the drug/metabolite transporter (DMT) superfamily. 10 TMS drug/metabolite exporter (DME) (TC 2.A.7.3) family.</text>
</comment>
<accession>A0ABQ6LRK5</accession>
<name>A0ABQ6LRK5_9RHOB</name>
<keyword evidence="4 6" id="KW-1133">Transmembrane helix</keyword>
<evidence type="ECO:0000256" key="4">
    <source>
        <dbReference type="ARBA" id="ARBA00022989"/>
    </source>
</evidence>
<organism evidence="8 9">
    <name type="scientific">Paralimibaculum aggregatum</name>
    <dbReference type="NCBI Taxonomy" id="3036245"/>
    <lineage>
        <taxon>Bacteria</taxon>
        <taxon>Pseudomonadati</taxon>
        <taxon>Pseudomonadota</taxon>
        <taxon>Alphaproteobacteria</taxon>
        <taxon>Rhodobacterales</taxon>
        <taxon>Paracoccaceae</taxon>
        <taxon>Paralimibaculum</taxon>
    </lineage>
</organism>
<feature type="transmembrane region" description="Helical" evidence="6">
    <location>
        <begin position="108"/>
        <end position="126"/>
    </location>
</feature>
<evidence type="ECO:0000313" key="9">
    <source>
        <dbReference type="Proteomes" id="UP001239909"/>
    </source>
</evidence>
<dbReference type="PANTHER" id="PTHR22911">
    <property type="entry name" value="ACYL-MALONYL CONDENSING ENZYME-RELATED"/>
    <property type="match status" value="1"/>
</dbReference>
<keyword evidence="9" id="KW-1185">Reference proteome</keyword>
<feature type="transmembrane region" description="Helical" evidence="6">
    <location>
        <begin position="283"/>
        <end position="300"/>
    </location>
</feature>
<dbReference type="PROSITE" id="PS51257">
    <property type="entry name" value="PROKAR_LIPOPROTEIN"/>
    <property type="match status" value="1"/>
</dbReference>
<proteinExistence type="inferred from homology"/>
<evidence type="ECO:0000256" key="5">
    <source>
        <dbReference type="ARBA" id="ARBA00023136"/>
    </source>
</evidence>
<gene>
    <name evidence="8" type="ORF">LNKW23_33030</name>
</gene>
<evidence type="ECO:0000256" key="6">
    <source>
        <dbReference type="SAM" id="Phobius"/>
    </source>
</evidence>
<dbReference type="RefSeq" id="WP_285673033.1">
    <property type="nucleotide sequence ID" value="NZ_BSYI01000029.1"/>
</dbReference>